<feature type="region of interest" description="Disordered" evidence="1">
    <location>
        <begin position="1"/>
        <end position="20"/>
    </location>
</feature>
<organism evidence="2 3">
    <name type="scientific">Rhizophagus irregularis</name>
    <dbReference type="NCBI Taxonomy" id="588596"/>
    <lineage>
        <taxon>Eukaryota</taxon>
        <taxon>Fungi</taxon>
        <taxon>Fungi incertae sedis</taxon>
        <taxon>Mucoromycota</taxon>
        <taxon>Glomeromycotina</taxon>
        <taxon>Glomeromycetes</taxon>
        <taxon>Glomerales</taxon>
        <taxon>Glomeraceae</taxon>
        <taxon>Rhizophagus</taxon>
    </lineage>
</organism>
<proteinExistence type="predicted"/>
<reference evidence="2 3" key="2">
    <citation type="submission" date="2017-10" db="EMBL/GenBank/DDBJ databases">
        <title>Extensive intraspecific genome diversity in a model arbuscular mycorrhizal fungus.</title>
        <authorList>
            <person name="Chen E.C.H."/>
            <person name="Morin E."/>
            <person name="Baudet D."/>
            <person name="Noel J."/>
            <person name="Ndikumana S."/>
            <person name="Charron P."/>
            <person name="St-Onge C."/>
            <person name="Giorgi J."/>
            <person name="Grigoriev I.V."/>
            <person name="Roux C."/>
            <person name="Martin F.M."/>
            <person name="Corradi N."/>
        </authorList>
    </citation>
    <scope>NUCLEOTIDE SEQUENCE [LARGE SCALE GENOMIC DNA]</scope>
    <source>
        <strain evidence="2 3">C2</strain>
    </source>
</reference>
<evidence type="ECO:0000313" key="3">
    <source>
        <dbReference type="Proteomes" id="UP000233469"/>
    </source>
</evidence>
<evidence type="ECO:0000256" key="1">
    <source>
        <dbReference type="SAM" id="MobiDB-lite"/>
    </source>
</evidence>
<feature type="region of interest" description="Disordered" evidence="1">
    <location>
        <begin position="25"/>
        <end position="50"/>
    </location>
</feature>
<accession>A0A2N1M691</accession>
<dbReference type="Proteomes" id="UP000233469">
    <property type="component" value="Unassembled WGS sequence"/>
</dbReference>
<evidence type="ECO:0008006" key="4">
    <source>
        <dbReference type="Google" id="ProtNLM"/>
    </source>
</evidence>
<comment type="caution">
    <text evidence="2">The sequence shown here is derived from an EMBL/GenBank/DDBJ whole genome shotgun (WGS) entry which is preliminary data.</text>
</comment>
<dbReference type="AlphaFoldDB" id="A0A2N1M691"/>
<sequence length="219" mass="25599">MKKKINKRTQPSNIIYQIDDDEEIDNKKKKKSNCDDKKKKTKTPSNQIPKEKSLNEADAQIAKTVMELHSRWYCNEHDRSCYVDLTRHITLTTNHLSTWAKSIDHNLASLEEPPTLPLFDAAYSVKRTNNNLQHSNIQTSNSFYPSTTTSSSFIAMPFPVYYLEKEFGENTFEGVKDKFIQETIDVLDIFDLKETDWQDLEIKIGLKTKIIREAEKYRR</sequence>
<protein>
    <recommendedName>
        <fullName evidence="4">SAM domain-containing protein</fullName>
    </recommendedName>
</protein>
<gene>
    <name evidence="2" type="ORF">RhiirC2_798557</name>
</gene>
<dbReference type="VEuPathDB" id="FungiDB:RhiirA1_469166"/>
<dbReference type="EMBL" id="LLXL01004687">
    <property type="protein sequence ID" value="PKK57167.1"/>
    <property type="molecule type" value="Genomic_DNA"/>
</dbReference>
<evidence type="ECO:0000313" key="2">
    <source>
        <dbReference type="EMBL" id="PKK57167.1"/>
    </source>
</evidence>
<name>A0A2N1M691_9GLOM</name>
<reference evidence="2 3" key="1">
    <citation type="submission" date="2016-04" db="EMBL/GenBank/DDBJ databases">
        <title>Genome analyses suggest a sexual origin of heterokaryosis in a supposedly ancient asexual fungus.</title>
        <authorList>
            <person name="Ropars J."/>
            <person name="Sedzielewska K."/>
            <person name="Noel J."/>
            <person name="Charron P."/>
            <person name="Farinelli L."/>
            <person name="Marton T."/>
            <person name="Kruger M."/>
            <person name="Pelin A."/>
            <person name="Brachmann A."/>
            <person name="Corradi N."/>
        </authorList>
    </citation>
    <scope>NUCLEOTIDE SEQUENCE [LARGE SCALE GENOMIC DNA]</scope>
    <source>
        <strain evidence="2 3">C2</strain>
    </source>
</reference>
<dbReference type="VEuPathDB" id="FungiDB:RhiirFUN_010628"/>
<dbReference type="VEuPathDB" id="FungiDB:FUN_015063"/>